<comment type="caution">
    <text evidence="2">The sequence shown here is derived from an EMBL/GenBank/DDBJ whole genome shotgun (WGS) entry which is preliminary data.</text>
</comment>
<protein>
    <recommendedName>
        <fullName evidence="4">DUF4190 domain-containing protein</fullName>
    </recommendedName>
</protein>
<dbReference type="RefSeq" id="WP_373300497.1">
    <property type="nucleotide sequence ID" value="NZ_BNAU01000005.1"/>
</dbReference>
<reference evidence="3" key="1">
    <citation type="journal article" date="2019" name="Int. J. Syst. Evol. Microbiol.">
        <title>The Global Catalogue of Microorganisms (GCM) 10K type strain sequencing project: providing services to taxonomists for standard genome sequencing and annotation.</title>
        <authorList>
            <consortium name="The Broad Institute Genomics Platform"/>
            <consortium name="The Broad Institute Genome Sequencing Center for Infectious Disease"/>
            <person name="Wu L."/>
            <person name="Ma J."/>
        </authorList>
    </citation>
    <scope>NUCLEOTIDE SEQUENCE [LARGE SCALE GENOMIC DNA]</scope>
    <source>
        <strain evidence="3">CGMCC 4.7677</strain>
    </source>
</reference>
<dbReference type="Proteomes" id="UP000605897">
    <property type="component" value="Unassembled WGS sequence"/>
</dbReference>
<gene>
    <name evidence="2" type="ORF">GCM10017786_46060</name>
</gene>
<evidence type="ECO:0008006" key="4">
    <source>
        <dbReference type="Google" id="ProtNLM"/>
    </source>
</evidence>
<accession>A0ABQ3J6F9</accession>
<evidence type="ECO:0000256" key="1">
    <source>
        <dbReference type="SAM" id="Phobius"/>
    </source>
</evidence>
<proteinExistence type="predicted"/>
<organism evidence="2 3">
    <name type="scientific">Amycolatopsis deserti</name>
    <dbReference type="NCBI Taxonomy" id="185696"/>
    <lineage>
        <taxon>Bacteria</taxon>
        <taxon>Bacillati</taxon>
        <taxon>Actinomycetota</taxon>
        <taxon>Actinomycetes</taxon>
        <taxon>Pseudonocardiales</taxon>
        <taxon>Pseudonocardiaceae</taxon>
        <taxon>Amycolatopsis</taxon>
    </lineage>
</organism>
<keyword evidence="3" id="KW-1185">Reference proteome</keyword>
<keyword evidence="1" id="KW-0812">Transmembrane</keyword>
<evidence type="ECO:0000313" key="3">
    <source>
        <dbReference type="Proteomes" id="UP000605897"/>
    </source>
</evidence>
<keyword evidence="1" id="KW-0472">Membrane</keyword>
<name>A0ABQ3J6F9_9PSEU</name>
<feature type="transmembrane region" description="Helical" evidence="1">
    <location>
        <begin position="83"/>
        <end position="101"/>
    </location>
</feature>
<evidence type="ECO:0000313" key="2">
    <source>
        <dbReference type="EMBL" id="GHF07240.1"/>
    </source>
</evidence>
<dbReference type="EMBL" id="BNAU01000005">
    <property type="protein sequence ID" value="GHF07240.1"/>
    <property type="molecule type" value="Genomic_DNA"/>
</dbReference>
<keyword evidence="1" id="KW-1133">Transmembrane helix</keyword>
<feature type="transmembrane region" description="Helical" evidence="1">
    <location>
        <begin position="40"/>
        <end position="63"/>
    </location>
</feature>
<sequence length="102" mass="10592">MTANMPQPATPNSVSAGPASDVKTFVTAVLLTFAVGELTLLGYALLGVFGGIIGLVGGIFGIVWWRSIHDKKVFPRDLPAKSVIILAVATALITLVAFLLVA</sequence>